<evidence type="ECO:0000259" key="2">
    <source>
        <dbReference type="Pfam" id="PF00961"/>
    </source>
</evidence>
<dbReference type="GO" id="GO:0005739">
    <property type="term" value="C:mitochondrion"/>
    <property type="evidence" value="ECO:0007669"/>
    <property type="project" value="UniProtKB-ARBA"/>
</dbReference>
<accession>A0A165ISQ8</accession>
<dbReference type="Gene3D" id="3.10.28.10">
    <property type="entry name" value="Homing endonucleases"/>
    <property type="match status" value="1"/>
</dbReference>
<sequence>IDPWFVTGLIDAEGSFTVSILKSSFTKTGCGVNARFKFTAHITDLDLLLSLKNYFGKDIGKMVNFKDTCTYRVDKLNDINEVIIPHFEKYPLVTQKLADFILFKEIVSLM</sequence>
<feature type="non-terminal residue" evidence="3">
    <location>
        <position position="1"/>
    </location>
</feature>
<proteinExistence type="predicted"/>
<protein>
    <recommendedName>
        <fullName evidence="2">Homing endonuclease LAGLIDADG domain-containing protein</fullName>
    </recommendedName>
</protein>
<organism evidence="3 4">
    <name type="scientific">Neolentinus lepideus HHB14362 ss-1</name>
    <dbReference type="NCBI Taxonomy" id="1314782"/>
    <lineage>
        <taxon>Eukaryota</taxon>
        <taxon>Fungi</taxon>
        <taxon>Dikarya</taxon>
        <taxon>Basidiomycota</taxon>
        <taxon>Agaricomycotina</taxon>
        <taxon>Agaricomycetes</taxon>
        <taxon>Gloeophyllales</taxon>
        <taxon>Gloeophyllaceae</taxon>
        <taxon>Neolentinus</taxon>
    </lineage>
</organism>
<dbReference type="AlphaFoldDB" id="A0A165ISQ8"/>
<dbReference type="Proteomes" id="UP000076761">
    <property type="component" value="Unassembled WGS sequence"/>
</dbReference>
<dbReference type="GO" id="GO:0004519">
    <property type="term" value="F:endonuclease activity"/>
    <property type="evidence" value="ECO:0007669"/>
    <property type="project" value="InterPro"/>
</dbReference>
<keyword evidence="4" id="KW-1185">Reference proteome</keyword>
<dbReference type="Pfam" id="PF00961">
    <property type="entry name" value="LAGLIDADG_1"/>
    <property type="match status" value="1"/>
</dbReference>
<feature type="domain" description="Homing endonuclease LAGLIDADG" evidence="2">
    <location>
        <begin position="7"/>
        <end position="107"/>
    </location>
</feature>
<reference evidence="3 4" key="1">
    <citation type="journal article" date="2016" name="Mol. Biol. Evol.">
        <title>Comparative Genomics of Early-Diverging Mushroom-Forming Fungi Provides Insights into the Origins of Lignocellulose Decay Capabilities.</title>
        <authorList>
            <person name="Nagy L.G."/>
            <person name="Riley R."/>
            <person name="Tritt A."/>
            <person name="Adam C."/>
            <person name="Daum C."/>
            <person name="Floudas D."/>
            <person name="Sun H."/>
            <person name="Yadav J.S."/>
            <person name="Pangilinan J."/>
            <person name="Larsson K.H."/>
            <person name="Matsuura K."/>
            <person name="Barry K."/>
            <person name="Labutti K."/>
            <person name="Kuo R."/>
            <person name="Ohm R.A."/>
            <person name="Bhattacharya S.S."/>
            <person name="Shirouzu T."/>
            <person name="Yoshinaga Y."/>
            <person name="Martin F.M."/>
            <person name="Grigoriev I.V."/>
            <person name="Hibbett D.S."/>
        </authorList>
    </citation>
    <scope>NUCLEOTIDE SEQUENCE [LARGE SCALE GENOMIC DNA]</scope>
    <source>
        <strain evidence="3 4">HHB14362 ss-1</strain>
    </source>
</reference>
<dbReference type="OrthoDB" id="5424169at2759"/>
<dbReference type="PANTHER" id="PTHR36181:SF4">
    <property type="entry name" value="LAGLIDADG ENDONUCLEASE"/>
    <property type="match status" value="1"/>
</dbReference>
<dbReference type="SUPFAM" id="SSF55608">
    <property type="entry name" value="Homing endonucleases"/>
    <property type="match status" value="1"/>
</dbReference>
<dbReference type="EMBL" id="KV425881">
    <property type="protein sequence ID" value="KZT13486.1"/>
    <property type="molecule type" value="Genomic_DNA"/>
</dbReference>
<evidence type="ECO:0000313" key="3">
    <source>
        <dbReference type="EMBL" id="KZT13486.1"/>
    </source>
</evidence>
<gene>
    <name evidence="3" type="ORF">NEOLEDRAFT_1033295</name>
</gene>
<evidence type="ECO:0000256" key="1">
    <source>
        <dbReference type="ARBA" id="ARBA00002670"/>
    </source>
</evidence>
<feature type="non-terminal residue" evidence="3">
    <location>
        <position position="110"/>
    </location>
</feature>
<dbReference type="InParanoid" id="A0A165ISQ8"/>
<dbReference type="InterPro" id="IPR004860">
    <property type="entry name" value="LAGLIDADG_dom"/>
</dbReference>
<evidence type="ECO:0000313" key="4">
    <source>
        <dbReference type="Proteomes" id="UP000076761"/>
    </source>
</evidence>
<dbReference type="InterPro" id="IPR051289">
    <property type="entry name" value="LAGLIDADG_Endonuclease"/>
</dbReference>
<name>A0A165ISQ8_9AGAM</name>
<dbReference type="PANTHER" id="PTHR36181">
    <property type="entry name" value="INTRON-ENCODED ENDONUCLEASE AI3-RELATED"/>
    <property type="match status" value="1"/>
</dbReference>
<comment type="function">
    <text evidence="1">Mitochondrial DNA endonuclease involved in intron homing.</text>
</comment>
<dbReference type="STRING" id="1314782.A0A165ISQ8"/>
<dbReference type="InterPro" id="IPR027434">
    <property type="entry name" value="Homing_endonucl"/>
</dbReference>